<dbReference type="PROSITE" id="PS00935">
    <property type="entry name" value="GLYOXALASE_I_2"/>
    <property type="match status" value="1"/>
</dbReference>
<dbReference type="SUPFAM" id="SSF54593">
    <property type="entry name" value="Glyoxalase/Bleomycin resistance protein/Dihydroxybiphenyl dioxygenase"/>
    <property type="match status" value="1"/>
</dbReference>
<keyword evidence="4 8" id="KW-0479">Metal-binding</keyword>
<evidence type="ECO:0000256" key="8">
    <source>
        <dbReference type="PIRSR" id="PIRSR604361-3"/>
    </source>
</evidence>
<keyword evidence="6 9" id="KW-0456">Lyase</keyword>
<dbReference type="PROSITE" id="PS00934">
    <property type="entry name" value="GLYOXALASE_I_1"/>
    <property type="match status" value="1"/>
</dbReference>
<dbReference type="InterPro" id="IPR029068">
    <property type="entry name" value="Glyas_Bleomycin-R_OHBP_Dase"/>
</dbReference>
<keyword evidence="5 8" id="KW-0862">Zinc</keyword>
<evidence type="ECO:0000256" key="4">
    <source>
        <dbReference type="ARBA" id="ARBA00022723"/>
    </source>
</evidence>
<dbReference type="PROSITE" id="PS51819">
    <property type="entry name" value="VOC"/>
    <property type="match status" value="1"/>
</dbReference>
<comment type="similarity">
    <text evidence="2 9">Belongs to the glyoxalase I family.</text>
</comment>
<evidence type="ECO:0000259" key="10">
    <source>
        <dbReference type="PROSITE" id="PS51819"/>
    </source>
</evidence>
<feature type="domain" description="VOC" evidence="10">
    <location>
        <begin position="68"/>
        <end position="213"/>
    </location>
</feature>
<dbReference type="PANTHER" id="PTHR10374:SF30">
    <property type="entry name" value="LACTOYLGLUTATHIONE LYASE"/>
    <property type="match status" value="1"/>
</dbReference>
<evidence type="ECO:0000256" key="2">
    <source>
        <dbReference type="ARBA" id="ARBA00010363"/>
    </source>
</evidence>
<reference evidence="11 12" key="1">
    <citation type="journal article" date="2020" name="ISME J.">
        <title>Uncovering the hidden diversity of litter-decomposition mechanisms in mushroom-forming fungi.</title>
        <authorList>
            <person name="Floudas D."/>
            <person name="Bentzer J."/>
            <person name="Ahren D."/>
            <person name="Johansson T."/>
            <person name="Persson P."/>
            <person name="Tunlid A."/>
        </authorList>
    </citation>
    <scope>NUCLEOTIDE SEQUENCE [LARGE SCALE GENOMIC DNA]</scope>
    <source>
        <strain evidence="11 12">CBS 101986</strain>
    </source>
</reference>
<dbReference type="InterPro" id="IPR004360">
    <property type="entry name" value="Glyas_Fos-R_dOase_dom"/>
</dbReference>
<dbReference type="Gene3D" id="3.10.180.10">
    <property type="entry name" value="2,3-Dihydroxybiphenyl 1,2-Dioxygenase, domain 1"/>
    <property type="match status" value="1"/>
</dbReference>
<comment type="catalytic activity">
    <reaction evidence="9">
        <text>(R)-S-lactoylglutathione = methylglyoxal + glutathione</text>
        <dbReference type="Rhea" id="RHEA:19069"/>
        <dbReference type="ChEBI" id="CHEBI:17158"/>
        <dbReference type="ChEBI" id="CHEBI:57474"/>
        <dbReference type="ChEBI" id="CHEBI:57925"/>
        <dbReference type="EC" id="4.4.1.5"/>
    </reaction>
</comment>
<dbReference type="OrthoDB" id="16820at2759"/>
<proteinExistence type="inferred from homology"/>
<evidence type="ECO:0000256" key="9">
    <source>
        <dbReference type="RuleBase" id="RU361179"/>
    </source>
</evidence>
<feature type="active site" description="Proton donor/acceptor" evidence="7">
    <location>
        <position position="209"/>
    </location>
</feature>
<feature type="binding site" evidence="8">
    <location>
        <position position="209"/>
    </location>
    <ligand>
        <name>Zn(2+)</name>
        <dbReference type="ChEBI" id="CHEBI:29105"/>
        <note>ligand shared between dimeric partners</note>
    </ligand>
</feature>
<evidence type="ECO:0000256" key="5">
    <source>
        <dbReference type="ARBA" id="ARBA00022833"/>
    </source>
</evidence>
<name>A0A8H5BSW2_9AGAR</name>
<comment type="function">
    <text evidence="9">Catalyzes the conversion of hemimercaptal, formed from methylglyoxal and glutathione, to S-lactoylglutathione.</text>
</comment>
<evidence type="ECO:0000256" key="3">
    <source>
        <dbReference type="ARBA" id="ARBA00012081"/>
    </source>
</evidence>
<gene>
    <name evidence="11" type="ORF">D9619_011621</name>
</gene>
<comment type="cofactor">
    <cofactor evidence="8">
        <name>Zn(2+)</name>
        <dbReference type="ChEBI" id="CHEBI:29105"/>
    </cofactor>
    <text evidence="8">Binds 1 zinc ion per subunit. In the homodimer, two zinc ions are bound between subunits.</text>
</comment>
<comment type="caution">
    <text evidence="11">The sequence shown here is derived from an EMBL/GenBank/DDBJ whole genome shotgun (WGS) entry which is preliminary data.</text>
</comment>
<comment type="pathway">
    <text evidence="1 9">Secondary metabolite metabolism; methylglyoxal degradation; (R)-lactate from methylglyoxal: step 1/2.</text>
</comment>
<dbReference type="EC" id="4.4.1.5" evidence="3 9"/>
<evidence type="ECO:0000256" key="1">
    <source>
        <dbReference type="ARBA" id="ARBA00005008"/>
    </source>
</evidence>
<organism evidence="11 12">
    <name type="scientific">Psilocybe cf. subviscida</name>
    <dbReference type="NCBI Taxonomy" id="2480587"/>
    <lineage>
        <taxon>Eukaryota</taxon>
        <taxon>Fungi</taxon>
        <taxon>Dikarya</taxon>
        <taxon>Basidiomycota</taxon>
        <taxon>Agaricomycotina</taxon>
        <taxon>Agaricomycetes</taxon>
        <taxon>Agaricomycetidae</taxon>
        <taxon>Agaricales</taxon>
        <taxon>Agaricineae</taxon>
        <taxon>Strophariaceae</taxon>
        <taxon>Psilocybe</taxon>
    </lineage>
</organism>
<evidence type="ECO:0000313" key="11">
    <source>
        <dbReference type="EMBL" id="KAF5328755.1"/>
    </source>
</evidence>
<dbReference type="EMBL" id="JAACJJ010000003">
    <property type="protein sequence ID" value="KAF5328755.1"/>
    <property type="molecule type" value="Genomic_DNA"/>
</dbReference>
<dbReference type="InterPro" id="IPR018146">
    <property type="entry name" value="Glyoxalase_1_CS"/>
</dbReference>
<sequence>MVMNVLTRSLVFNVGGQTHLQLMHRSSRSRSYLPLLLLLPPATLKLTEKHHRRTYTTMPRSAETAGFKFNHTMLRVKDPKVSLDFYQNILGMELLSENPQSDFTLYFLAFPQDGPELTKEQKTASRFAREGVLELTHNHGTESDPEFKGYSSGNTDPGRGFGHIAIAVDDVEKACERFEQLGVAFKKKPSDGKMRHIAFILDPDGYWIEIVPNAMRL</sequence>
<feature type="binding site" evidence="8">
    <location>
        <position position="163"/>
    </location>
    <ligand>
        <name>Zn(2+)</name>
        <dbReference type="ChEBI" id="CHEBI:29105"/>
        <note>ligand shared between dimeric partners</note>
    </ligand>
</feature>
<dbReference type="InterPro" id="IPR004361">
    <property type="entry name" value="Glyoxalase_1"/>
</dbReference>
<evidence type="ECO:0000256" key="6">
    <source>
        <dbReference type="ARBA" id="ARBA00023239"/>
    </source>
</evidence>
<dbReference type="PANTHER" id="PTHR10374">
    <property type="entry name" value="LACTOYLGLUTATHIONE LYASE GLYOXALASE I"/>
    <property type="match status" value="1"/>
</dbReference>
<dbReference type="Pfam" id="PF00903">
    <property type="entry name" value="Glyoxalase"/>
    <property type="match status" value="1"/>
</dbReference>
<feature type="binding site" evidence="8">
    <location>
        <position position="134"/>
    </location>
    <ligand>
        <name>Zn(2+)</name>
        <dbReference type="ChEBI" id="CHEBI:29105"/>
        <note>ligand shared between dimeric partners</note>
    </ligand>
</feature>
<dbReference type="CDD" id="cd07233">
    <property type="entry name" value="GlxI_Zn"/>
    <property type="match status" value="1"/>
</dbReference>
<dbReference type="GO" id="GO:0004462">
    <property type="term" value="F:lactoylglutathione lyase activity"/>
    <property type="evidence" value="ECO:0007669"/>
    <property type="project" value="UniProtKB-UniRule"/>
</dbReference>
<evidence type="ECO:0000256" key="7">
    <source>
        <dbReference type="PIRSR" id="PIRSR604361-1"/>
    </source>
</evidence>
<dbReference type="UniPathway" id="UPA00619">
    <property type="reaction ID" value="UER00675"/>
</dbReference>
<evidence type="ECO:0000313" key="12">
    <source>
        <dbReference type="Proteomes" id="UP000567179"/>
    </source>
</evidence>
<keyword evidence="12" id="KW-1185">Reference proteome</keyword>
<dbReference type="AlphaFoldDB" id="A0A8H5BSW2"/>
<accession>A0A8H5BSW2</accession>
<dbReference type="GO" id="GO:0046872">
    <property type="term" value="F:metal ion binding"/>
    <property type="evidence" value="ECO:0007669"/>
    <property type="project" value="UniProtKB-UniRule"/>
</dbReference>
<dbReference type="InterPro" id="IPR037523">
    <property type="entry name" value="VOC_core"/>
</dbReference>
<protein>
    <recommendedName>
        <fullName evidence="3 9">Lactoylglutathione lyase</fullName>
        <ecNumber evidence="3 9">4.4.1.5</ecNumber>
    </recommendedName>
    <alternativeName>
        <fullName evidence="9">Glyoxalase I</fullName>
    </alternativeName>
</protein>
<dbReference type="NCBIfam" id="TIGR00068">
    <property type="entry name" value="glyox_I"/>
    <property type="match status" value="1"/>
</dbReference>
<dbReference type="Proteomes" id="UP000567179">
    <property type="component" value="Unassembled WGS sequence"/>
</dbReference>